<dbReference type="AlphaFoldDB" id="A0A1F5NW13"/>
<evidence type="ECO:0008006" key="4">
    <source>
        <dbReference type="Google" id="ProtNLM"/>
    </source>
</evidence>
<evidence type="ECO:0000313" key="3">
    <source>
        <dbReference type="Proteomes" id="UP000177912"/>
    </source>
</evidence>
<proteinExistence type="predicted"/>
<dbReference type="EMBL" id="MFEI01000007">
    <property type="protein sequence ID" value="OGE81520.1"/>
    <property type="molecule type" value="Genomic_DNA"/>
</dbReference>
<feature type="signal peptide" evidence="1">
    <location>
        <begin position="1"/>
        <end position="27"/>
    </location>
</feature>
<feature type="chain" id="PRO_5009520215" description="FecR protein domain-containing protein" evidence="1">
    <location>
        <begin position="28"/>
        <end position="314"/>
    </location>
</feature>
<name>A0A1F5NW13_9BACT</name>
<reference evidence="2 3" key="1">
    <citation type="journal article" date="2016" name="Nat. Commun.">
        <title>Thousands of microbial genomes shed light on interconnected biogeochemical processes in an aquifer system.</title>
        <authorList>
            <person name="Anantharaman K."/>
            <person name="Brown C.T."/>
            <person name="Hug L.A."/>
            <person name="Sharon I."/>
            <person name="Castelle C.J."/>
            <person name="Probst A.J."/>
            <person name="Thomas B.C."/>
            <person name="Singh A."/>
            <person name="Wilkins M.J."/>
            <person name="Karaoz U."/>
            <person name="Brodie E.L."/>
            <person name="Williams K.H."/>
            <person name="Hubbard S.S."/>
            <person name="Banfield J.F."/>
        </authorList>
    </citation>
    <scope>NUCLEOTIDE SEQUENCE [LARGE SCALE GENOMIC DNA]</scope>
</reference>
<protein>
    <recommendedName>
        <fullName evidence="4">FecR protein domain-containing protein</fullName>
    </recommendedName>
</protein>
<comment type="caution">
    <text evidence="2">The sequence shown here is derived from an EMBL/GenBank/DDBJ whole genome shotgun (WGS) entry which is preliminary data.</text>
</comment>
<evidence type="ECO:0000313" key="2">
    <source>
        <dbReference type="EMBL" id="OGE81520.1"/>
    </source>
</evidence>
<organism evidence="2 3">
    <name type="scientific">Candidatus Doudnabacteria bacterium RIFCSPHIGHO2_01_FULL_43_23</name>
    <dbReference type="NCBI Taxonomy" id="1817822"/>
    <lineage>
        <taxon>Bacteria</taxon>
        <taxon>Candidatus Doudnaibacteriota</taxon>
    </lineage>
</organism>
<evidence type="ECO:0000256" key="1">
    <source>
        <dbReference type="SAM" id="SignalP"/>
    </source>
</evidence>
<keyword evidence="1" id="KW-0732">Signal</keyword>
<sequence length="314" mass="33431">MRKFVSSFLVWILLVSVCQGASTAVTAETCQAAIQEYRTTGSTSSIRVGCNEEVANAILGTTRQVPTMTCAQAIVVDRQGALQVGTLKDYCPPEVVQGPINSPNPVVDPTIKTPVSQSAPQRPFAVLVDGQSIELLQETIAVRSIASDKLDARSAIKDYAVQSAIIKATMAGAGTMILRSHNATLGVLGAGMAATQIWSRNKKMTGFEYTFVPGQYSSTHVPPGQVQVIVPKAYADFKLVKLQSERTLRVISSRKGKVSQKGEFTAENSEEAPLSLVGTTLSDGSESYSINPRVGDSFALVGHDSSVTYTLSVL</sequence>
<dbReference type="Proteomes" id="UP000177912">
    <property type="component" value="Unassembled WGS sequence"/>
</dbReference>
<gene>
    <name evidence="2" type="ORF">A2826_00500</name>
</gene>
<accession>A0A1F5NW13</accession>